<dbReference type="PROSITE" id="PS51257">
    <property type="entry name" value="PROKAR_LIPOPROTEIN"/>
    <property type="match status" value="1"/>
</dbReference>
<reference evidence="2 3" key="1">
    <citation type="submission" date="2024-04" db="EMBL/GenBank/DDBJ databases">
        <title>Flavobacterium sp. DGU11 16S ribosomal RNA gene Genome sequencing and assembly.</title>
        <authorList>
            <person name="Park S."/>
        </authorList>
    </citation>
    <scope>NUCLEOTIDE SEQUENCE [LARGE SCALE GENOMIC DNA]</scope>
    <source>
        <strain evidence="2 3">DGU11</strain>
    </source>
</reference>
<keyword evidence="3" id="KW-1185">Reference proteome</keyword>
<feature type="transmembrane region" description="Helical" evidence="1">
    <location>
        <begin position="336"/>
        <end position="358"/>
    </location>
</feature>
<proteinExistence type="predicted"/>
<dbReference type="EMBL" id="JBBYHR010000012">
    <property type="protein sequence ID" value="MEL1246222.1"/>
    <property type="molecule type" value="Genomic_DNA"/>
</dbReference>
<evidence type="ECO:0000313" key="2">
    <source>
        <dbReference type="EMBL" id="MEL1246222.1"/>
    </source>
</evidence>
<keyword evidence="1" id="KW-0812">Transmembrane</keyword>
<evidence type="ECO:0000256" key="1">
    <source>
        <dbReference type="SAM" id="Phobius"/>
    </source>
</evidence>
<keyword evidence="1" id="KW-0472">Membrane</keyword>
<dbReference type="PANTHER" id="PTHR34219">
    <property type="entry name" value="IRON-REGULATED INNER MEMBRANE PROTEIN-RELATED"/>
    <property type="match status" value="1"/>
</dbReference>
<feature type="transmembrane region" description="Helical" evidence="1">
    <location>
        <begin position="139"/>
        <end position="159"/>
    </location>
</feature>
<sequence>MGFKKKIRFIHKWLGLTSGLIVFIVSITGCIYCFHDEIKDMTREWRTVPVEAKPYIAPSVLQKKARELYPDVVQSMVIYGGEARPAFVYGVKGEDGYFIYFNPYSGQFMHAENLEEDFFHIVEHIHLYLLLPPEIGKHIVGVATIIFIFLLITGIIQWWPKKRKHLKDRLQVKWSAKWRRVNYDWHNISGFYIALVALVIAATGLTFTYEWMGDAMYYGGNLGRDFPEERAELVIDTTLAQKDPHAIMDKAFAQTLKLAPTKGMYFIWDRGPKATMLSGSYPNALEYHHQSNLYFHPATGTLVNQQMYGDKSPGMKLKEMNYGLHTGQYFGLTGKIIAFIASLVAAALPVTGFIIWWGRRNKKGGNPKLKKAVS</sequence>
<feature type="transmembrane region" description="Helical" evidence="1">
    <location>
        <begin position="12"/>
        <end position="34"/>
    </location>
</feature>
<dbReference type="InterPro" id="IPR005625">
    <property type="entry name" value="PepSY-ass_TM"/>
</dbReference>
<accession>A0ABU9I263</accession>
<keyword evidence="1" id="KW-1133">Transmembrane helix</keyword>
<organism evidence="2 3">
    <name type="scientific">Flavobacterium arundinis</name>
    <dbReference type="NCBI Taxonomy" id="3139143"/>
    <lineage>
        <taxon>Bacteria</taxon>
        <taxon>Pseudomonadati</taxon>
        <taxon>Bacteroidota</taxon>
        <taxon>Flavobacteriia</taxon>
        <taxon>Flavobacteriales</taxon>
        <taxon>Flavobacteriaceae</taxon>
        <taxon>Flavobacterium</taxon>
    </lineage>
</organism>
<protein>
    <submittedName>
        <fullName evidence="2">PepSY-associated TM helix domain-containing protein</fullName>
    </submittedName>
</protein>
<feature type="transmembrane region" description="Helical" evidence="1">
    <location>
        <begin position="189"/>
        <end position="209"/>
    </location>
</feature>
<dbReference type="Proteomes" id="UP001464555">
    <property type="component" value="Unassembled WGS sequence"/>
</dbReference>
<name>A0ABU9I263_9FLAO</name>
<dbReference type="RefSeq" id="WP_341698516.1">
    <property type="nucleotide sequence ID" value="NZ_JBBYHR010000012.1"/>
</dbReference>
<comment type="caution">
    <text evidence="2">The sequence shown here is derived from an EMBL/GenBank/DDBJ whole genome shotgun (WGS) entry which is preliminary data.</text>
</comment>
<evidence type="ECO:0000313" key="3">
    <source>
        <dbReference type="Proteomes" id="UP001464555"/>
    </source>
</evidence>
<dbReference type="Pfam" id="PF03929">
    <property type="entry name" value="PepSY_TM"/>
    <property type="match status" value="1"/>
</dbReference>
<gene>
    <name evidence="2" type="ORF">AAEO56_18250</name>
</gene>
<dbReference type="PANTHER" id="PTHR34219:SF3">
    <property type="entry name" value="BLL7967 PROTEIN"/>
    <property type="match status" value="1"/>
</dbReference>